<organism evidence="3 4">
    <name type="scientific">Streptomyces polygonati</name>
    <dbReference type="NCBI Taxonomy" id="1617087"/>
    <lineage>
        <taxon>Bacteria</taxon>
        <taxon>Bacillati</taxon>
        <taxon>Actinomycetota</taxon>
        <taxon>Actinomycetes</taxon>
        <taxon>Kitasatosporales</taxon>
        <taxon>Streptomycetaceae</taxon>
        <taxon>Streptomyces</taxon>
    </lineage>
</organism>
<dbReference type="Proteomes" id="UP001595765">
    <property type="component" value="Unassembled WGS sequence"/>
</dbReference>
<sequence>MSNGVVATAVSPPRHVTAHRKGGPGRAVRPGRGLLRAVAVLLLAVWAAAGLAAPATADDSGAVVKVFVVQDPARSGQALATLRSVATATLGDPSRAGEIFDLNKGLAQPDGGALTAPADQLHPGWILRLPADAAGPDVQLAKDSGAAPNAQDGTAGTKSGTAATTGATTTTTTTRTTLLSIPLPAALALIGAIALALVTAAIVARQRVRTALGSVGRLFARLGEPAARRRRTEARRAVGRRFAADAESVRRAYGALGEFAAAGDRPDKPVHALRVDPEGTTVWLAATETMDRPWQSVDDTRWRRPSAPGDGQWGAGGPDPTACLVRAGADTDGAPVFVDLSRLDGVLSVTGDRAVAGDVIRNLLAETARSRPDTPVTVLRTGDGAPPVALPAGLRQVTRVEERTVTPRAAAARGTILGAASRRPVRGLVVMTGTPTESEAAELAALCGPGGAGWTGLVCGEADGAHWRWHTDARGEVDIPILGVRLTVPV</sequence>
<feature type="compositionally biased region" description="Low complexity" evidence="1">
    <location>
        <begin position="153"/>
        <end position="171"/>
    </location>
</feature>
<feature type="region of interest" description="Disordered" evidence="1">
    <location>
        <begin position="295"/>
        <end position="317"/>
    </location>
</feature>
<gene>
    <name evidence="3" type="ORF">ACFO3J_09610</name>
</gene>
<keyword evidence="4" id="KW-1185">Reference proteome</keyword>
<dbReference type="EMBL" id="JBHSBB010000008">
    <property type="protein sequence ID" value="MFC4031734.1"/>
    <property type="molecule type" value="Genomic_DNA"/>
</dbReference>
<reference evidence="4" key="1">
    <citation type="journal article" date="2019" name="Int. J. Syst. Evol. Microbiol.">
        <title>The Global Catalogue of Microorganisms (GCM) 10K type strain sequencing project: providing services to taxonomists for standard genome sequencing and annotation.</title>
        <authorList>
            <consortium name="The Broad Institute Genomics Platform"/>
            <consortium name="The Broad Institute Genome Sequencing Center for Infectious Disease"/>
            <person name="Wu L."/>
            <person name="Ma J."/>
        </authorList>
    </citation>
    <scope>NUCLEOTIDE SEQUENCE [LARGE SCALE GENOMIC DNA]</scope>
    <source>
        <strain evidence="4">CGMCC 4.7237</strain>
    </source>
</reference>
<proteinExistence type="predicted"/>
<comment type="caution">
    <text evidence="3">The sequence shown here is derived from an EMBL/GenBank/DDBJ whole genome shotgun (WGS) entry which is preliminary data.</text>
</comment>
<feature type="transmembrane region" description="Helical" evidence="2">
    <location>
        <begin position="34"/>
        <end position="53"/>
    </location>
</feature>
<feature type="region of interest" description="Disordered" evidence="1">
    <location>
        <begin position="1"/>
        <end position="25"/>
    </location>
</feature>
<accession>A0ABV8HLL8</accession>
<name>A0ABV8HLL8_9ACTN</name>
<feature type="transmembrane region" description="Helical" evidence="2">
    <location>
        <begin position="181"/>
        <end position="204"/>
    </location>
</feature>
<evidence type="ECO:0000313" key="3">
    <source>
        <dbReference type="EMBL" id="MFC4031734.1"/>
    </source>
</evidence>
<dbReference type="RefSeq" id="WP_386428074.1">
    <property type="nucleotide sequence ID" value="NZ_JBHSBB010000008.1"/>
</dbReference>
<keyword evidence="2" id="KW-1133">Transmembrane helix</keyword>
<keyword evidence="2" id="KW-0812">Transmembrane</keyword>
<protein>
    <submittedName>
        <fullName evidence="3">Uncharacterized protein</fullName>
    </submittedName>
</protein>
<evidence type="ECO:0000313" key="4">
    <source>
        <dbReference type="Proteomes" id="UP001595765"/>
    </source>
</evidence>
<keyword evidence="2" id="KW-0472">Membrane</keyword>
<evidence type="ECO:0000256" key="2">
    <source>
        <dbReference type="SAM" id="Phobius"/>
    </source>
</evidence>
<feature type="region of interest" description="Disordered" evidence="1">
    <location>
        <begin position="141"/>
        <end position="171"/>
    </location>
</feature>
<evidence type="ECO:0000256" key="1">
    <source>
        <dbReference type="SAM" id="MobiDB-lite"/>
    </source>
</evidence>